<dbReference type="Proteomes" id="UP001148737">
    <property type="component" value="Unassembled WGS sequence"/>
</dbReference>
<reference evidence="1" key="1">
    <citation type="submission" date="2022-07" db="EMBL/GenBank/DDBJ databases">
        <title>Genome Sequence of Lecanicillium saksenae.</title>
        <authorList>
            <person name="Buettner E."/>
        </authorList>
    </citation>
    <scope>NUCLEOTIDE SEQUENCE</scope>
    <source>
        <strain evidence="1">VT-O1</strain>
    </source>
</reference>
<accession>A0ACC1R6G1</accession>
<sequence length="950" mass="107299">MSNDEQLRGEALSLIQRAWDGFDSQYGSGSMSCAIYDTAWVSLVYKVVKNEKKWLFPDCFRYVLDTQSADGGWGRSLTSQVDGILNTAASLLSLKKYSAEPLNCSHIPEDIENRIGRGVVSLRLQLETWDVPSTTHVGFEVIVPAMLKYLQQEDKTLVFEFDGRNALERIRATKLSHFNPELLYGSTQSTALHSLEAFIGIIDFDKVAHHKIHGAMMASPSSTAACLLHSSMWDNEAEKYLEHVLASGAGKGSGGVPSAYPSMHFEYTWMLSTLTRAGFAGSDLQCRAFDRIKQIILNAYVNGNGVIGFAPMLEADVDDTAKCITTLVALGHFVSADKMIESFEAEGHFKTYAFERDPSFSANCNALSALLCQTDVTQYFPQIHKIVRFLCDCWWNSDGKIKDKWNSSYLYPCLLLTEVMVDLLALAEFSRLADYLGSELQTKIHITLFQVGLRTLLEVQEDGSWNSSIDETAYGVLILSESRRMSIWAELSLPLDSAIERGVSYIRRHHAKFIPEPIWIEKVSYASALLTDCYVLAALKKSISPHEVGVVGVNLATNMSACKDQEYVKLLQETPLFAQLPEWQIRASLIESVLFRPLLRAHQLDIFPRMDIEQGKYFDIIPMSWTSCNNRVRTFAPTAFIYEMMVISLLNYQADAFMEAIAEPAFRGCTGQLHESIDELFSEQISALPLVRGNCSGRLGYISKHGNVLLPLYKFVTHVLSHPFVMAASAWDREHTKRELQSFLHAHAIQNEDNARLETQNNLRQHGLGATFSTTKTFFNWVRTTSSDHTSCPYSFYFVSCFLSTRLNGRECFQTVREKYLAAATCRHLSTSCRMYNDYGSVIRDADEENVNSVNFPEYRSCVNIEEKKRSLFELAQYEQSCLEEAMNRLGYFLQPSRTSDPYKARQMAICQMFCDVTNLYGQIYVLRDCISISNLAREPTWCSAVEKST</sequence>
<comment type="caution">
    <text evidence="1">The sequence shown here is derived from an EMBL/GenBank/DDBJ whole genome shotgun (WGS) entry which is preliminary data.</text>
</comment>
<dbReference type="EMBL" id="JANAKD010000049">
    <property type="protein sequence ID" value="KAJ3498469.1"/>
    <property type="molecule type" value="Genomic_DNA"/>
</dbReference>
<organism evidence="1 2">
    <name type="scientific">Lecanicillium saksenae</name>
    <dbReference type="NCBI Taxonomy" id="468837"/>
    <lineage>
        <taxon>Eukaryota</taxon>
        <taxon>Fungi</taxon>
        <taxon>Dikarya</taxon>
        <taxon>Ascomycota</taxon>
        <taxon>Pezizomycotina</taxon>
        <taxon>Sordariomycetes</taxon>
        <taxon>Hypocreomycetidae</taxon>
        <taxon>Hypocreales</taxon>
        <taxon>Cordycipitaceae</taxon>
        <taxon>Lecanicillium</taxon>
    </lineage>
</organism>
<keyword evidence="2" id="KW-1185">Reference proteome</keyword>
<evidence type="ECO:0000313" key="1">
    <source>
        <dbReference type="EMBL" id="KAJ3498469.1"/>
    </source>
</evidence>
<name>A0ACC1R6G1_9HYPO</name>
<protein>
    <submittedName>
        <fullName evidence="1">Uncharacterized protein</fullName>
    </submittedName>
</protein>
<proteinExistence type="predicted"/>
<gene>
    <name evidence="1" type="ORF">NLG97_g1096</name>
</gene>
<evidence type="ECO:0000313" key="2">
    <source>
        <dbReference type="Proteomes" id="UP001148737"/>
    </source>
</evidence>